<keyword evidence="3" id="KW-1185">Reference proteome</keyword>
<reference evidence="2" key="1">
    <citation type="submission" date="2023-06" db="EMBL/GenBank/DDBJ databases">
        <authorList>
            <consortium name="Lawrence Berkeley National Laboratory"/>
            <person name="Ahrendt S."/>
            <person name="Sahu N."/>
            <person name="Indic B."/>
            <person name="Wong-Bajracharya J."/>
            <person name="Merenyi Z."/>
            <person name="Ke H.-M."/>
            <person name="Monk M."/>
            <person name="Kocsube S."/>
            <person name="Drula E."/>
            <person name="Lipzen A."/>
            <person name="Balint B."/>
            <person name="Henrissat B."/>
            <person name="Andreopoulos B."/>
            <person name="Martin F.M."/>
            <person name="Harder C.B."/>
            <person name="Rigling D."/>
            <person name="Ford K.L."/>
            <person name="Foster G.D."/>
            <person name="Pangilinan J."/>
            <person name="Papanicolaou A."/>
            <person name="Barry K."/>
            <person name="LaButti K."/>
            <person name="Viragh M."/>
            <person name="Koriabine M."/>
            <person name="Yan M."/>
            <person name="Riley R."/>
            <person name="Champramary S."/>
            <person name="Plett K.L."/>
            <person name="Tsai I.J."/>
            <person name="Slot J."/>
            <person name="Sipos G."/>
            <person name="Plett J."/>
            <person name="Nagy L.G."/>
            <person name="Grigoriev I.V."/>
        </authorList>
    </citation>
    <scope>NUCLEOTIDE SEQUENCE</scope>
    <source>
        <strain evidence="2">FPL87.14</strain>
    </source>
</reference>
<evidence type="ECO:0000313" key="3">
    <source>
        <dbReference type="Proteomes" id="UP001175226"/>
    </source>
</evidence>
<gene>
    <name evidence="2" type="ORF">EV421DRAFT_1157457</name>
</gene>
<evidence type="ECO:0008006" key="4">
    <source>
        <dbReference type="Google" id="ProtNLM"/>
    </source>
</evidence>
<comment type="caution">
    <text evidence="2">The sequence shown here is derived from an EMBL/GenBank/DDBJ whole genome shotgun (WGS) entry which is preliminary data.</text>
</comment>
<protein>
    <recommendedName>
        <fullName evidence="4">Zinc finger PHD-type domain-containing protein</fullName>
    </recommendedName>
</protein>
<dbReference type="SUPFAM" id="SSF57903">
    <property type="entry name" value="FYVE/PHD zinc finger"/>
    <property type="match status" value="1"/>
</dbReference>
<dbReference type="EMBL" id="JAUEPT010000059">
    <property type="protein sequence ID" value="KAK0435892.1"/>
    <property type="molecule type" value="Genomic_DNA"/>
</dbReference>
<evidence type="ECO:0000256" key="1">
    <source>
        <dbReference type="SAM" id="MobiDB-lite"/>
    </source>
</evidence>
<name>A0AA39J4B5_9AGAR</name>
<organism evidence="2 3">
    <name type="scientific">Armillaria borealis</name>
    <dbReference type="NCBI Taxonomy" id="47425"/>
    <lineage>
        <taxon>Eukaryota</taxon>
        <taxon>Fungi</taxon>
        <taxon>Dikarya</taxon>
        <taxon>Basidiomycota</taxon>
        <taxon>Agaricomycotina</taxon>
        <taxon>Agaricomycetes</taxon>
        <taxon>Agaricomycetidae</taxon>
        <taxon>Agaricales</taxon>
        <taxon>Marasmiineae</taxon>
        <taxon>Physalacriaceae</taxon>
        <taxon>Armillaria</taxon>
    </lineage>
</organism>
<dbReference type="InterPro" id="IPR013083">
    <property type="entry name" value="Znf_RING/FYVE/PHD"/>
</dbReference>
<feature type="region of interest" description="Disordered" evidence="1">
    <location>
        <begin position="1"/>
        <end position="55"/>
    </location>
</feature>
<accession>A0AA39J4B5</accession>
<sequence length="135" mass="15553">MTVMMPDCDIDLNEDRNSREEVGPTTHQLPLDNPLHEDAPLPSKESPSVPENGDPIEVSFTVAQETRNGRKRRTRTWNLRSCECGISIEDRTSQDVIKCKNDGCETELYHIQYVGLERGVPNWRCRACKVEKRRR</sequence>
<dbReference type="Gene3D" id="3.30.40.10">
    <property type="entry name" value="Zinc/RING finger domain, C3HC4 (zinc finger)"/>
    <property type="match status" value="1"/>
</dbReference>
<evidence type="ECO:0000313" key="2">
    <source>
        <dbReference type="EMBL" id="KAK0435892.1"/>
    </source>
</evidence>
<feature type="compositionally biased region" description="Basic and acidic residues" evidence="1">
    <location>
        <begin position="13"/>
        <end position="22"/>
    </location>
</feature>
<dbReference type="InterPro" id="IPR011011">
    <property type="entry name" value="Znf_FYVE_PHD"/>
</dbReference>
<proteinExistence type="predicted"/>
<dbReference type="AlphaFoldDB" id="A0AA39J4B5"/>
<dbReference type="Proteomes" id="UP001175226">
    <property type="component" value="Unassembled WGS sequence"/>
</dbReference>